<dbReference type="VEuPathDB" id="FungiDB:GGTG_12182"/>
<dbReference type="GeneID" id="20352640"/>
<feature type="compositionally biased region" description="Basic and acidic residues" evidence="1">
    <location>
        <begin position="170"/>
        <end position="189"/>
    </location>
</feature>
<name>J3PFA3_GAET3</name>
<reference evidence="4" key="1">
    <citation type="submission" date="2010-07" db="EMBL/GenBank/DDBJ databases">
        <title>The genome sequence of Gaeumannomyces graminis var. tritici strain R3-111a-1.</title>
        <authorList>
            <consortium name="The Broad Institute Genome Sequencing Platform"/>
            <person name="Ma L.-J."/>
            <person name="Dead R."/>
            <person name="Young S."/>
            <person name="Zeng Q."/>
            <person name="Koehrsen M."/>
            <person name="Alvarado L."/>
            <person name="Berlin A."/>
            <person name="Chapman S.B."/>
            <person name="Chen Z."/>
            <person name="Freedman E."/>
            <person name="Gellesch M."/>
            <person name="Goldberg J."/>
            <person name="Griggs A."/>
            <person name="Gujja S."/>
            <person name="Heilman E.R."/>
            <person name="Heiman D."/>
            <person name="Hepburn T."/>
            <person name="Howarth C."/>
            <person name="Jen D."/>
            <person name="Larson L."/>
            <person name="Mehta T."/>
            <person name="Neiman D."/>
            <person name="Pearson M."/>
            <person name="Roberts A."/>
            <person name="Saif S."/>
            <person name="Shea T."/>
            <person name="Shenoy N."/>
            <person name="Sisk P."/>
            <person name="Stolte C."/>
            <person name="Sykes S."/>
            <person name="Walk T."/>
            <person name="White J."/>
            <person name="Yandava C."/>
            <person name="Haas B."/>
            <person name="Nusbaum C."/>
            <person name="Birren B."/>
        </authorList>
    </citation>
    <scope>NUCLEOTIDE SEQUENCE [LARGE SCALE GENOMIC DNA]</scope>
    <source>
        <strain evidence="4">R3-111a-1</strain>
    </source>
</reference>
<feature type="region of interest" description="Disordered" evidence="1">
    <location>
        <begin position="109"/>
        <end position="138"/>
    </location>
</feature>
<dbReference type="AlphaFoldDB" id="J3PFA3"/>
<sequence length="208" mass="23951">MARDKWERAKERFTDWFDYNYDRTVRRSPDARSAYEERIETREQYWREQQALKVRRQLEHMQRKELEIQNFLDEKLPLVPSPTGQRSPVRDGKGGPVRVYVPTGAPGSLAAAGRGGPHGFGPDHSSRIPAPRGYFMRHPGRRRRYTSRLGTLSELEEEGDHVDEVGSVEKILEDSDAESRPDVEKDGLRADSYGKTTSLIVRPRECIV</sequence>
<reference evidence="3" key="5">
    <citation type="submission" date="2018-04" db="UniProtKB">
        <authorList>
            <consortium name="EnsemblFungi"/>
        </authorList>
    </citation>
    <scope>IDENTIFICATION</scope>
    <source>
        <strain evidence="3">R3-111a-1</strain>
    </source>
</reference>
<gene>
    <name evidence="3" type="primary">20352640</name>
    <name evidence="2" type="ORF">GGTG_12182</name>
</gene>
<evidence type="ECO:0000313" key="3">
    <source>
        <dbReference type="EnsemblFungi" id="EJT70005"/>
    </source>
</evidence>
<feature type="region of interest" description="Disordered" evidence="1">
    <location>
        <begin position="156"/>
        <end position="190"/>
    </location>
</feature>
<keyword evidence="4" id="KW-1185">Reference proteome</keyword>
<dbReference type="HOGENOM" id="CLU_1320968_0_0_1"/>
<reference evidence="2" key="2">
    <citation type="submission" date="2010-07" db="EMBL/GenBank/DDBJ databases">
        <authorList>
            <consortium name="The Broad Institute Genome Sequencing Platform"/>
            <consortium name="Broad Institute Genome Sequencing Center for Infectious Disease"/>
            <person name="Ma L.-J."/>
            <person name="Dead R."/>
            <person name="Young S."/>
            <person name="Zeng Q."/>
            <person name="Koehrsen M."/>
            <person name="Alvarado L."/>
            <person name="Berlin A."/>
            <person name="Chapman S.B."/>
            <person name="Chen Z."/>
            <person name="Freedman E."/>
            <person name="Gellesch M."/>
            <person name="Goldberg J."/>
            <person name="Griggs A."/>
            <person name="Gujja S."/>
            <person name="Heilman E.R."/>
            <person name="Heiman D."/>
            <person name="Hepburn T."/>
            <person name="Howarth C."/>
            <person name="Jen D."/>
            <person name="Larson L."/>
            <person name="Mehta T."/>
            <person name="Neiman D."/>
            <person name="Pearson M."/>
            <person name="Roberts A."/>
            <person name="Saif S."/>
            <person name="Shea T."/>
            <person name="Shenoy N."/>
            <person name="Sisk P."/>
            <person name="Stolte C."/>
            <person name="Sykes S."/>
            <person name="Walk T."/>
            <person name="White J."/>
            <person name="Yandava C."/>
            <person name="Haas B."/>
            <person name="Nusbaum C."/>
            <person name="Birren B."/>
        </authorList>
    </citation>
    <scope>NUCLEOTIDE SEQUENCE</scope>
    <source>
        <strain evidence="2">R3-111a-1</strain>
    </source>
</reference>
<dbReference type="EMBL" id="GL385402">
    <property type="protein sequence ID" value="EJT70005.1"/>
    <property type="molecule type" value="Genomic_DNA"/>
</dbReference>
<protein>
    <submittedName>
        <fullName evidence="2 3">Uncharacterized protein</fullName>
    </submittedName>
</protein>
<reference evidence="3" key="4">
    <citation type="journal article" date="2015" name="G3 (Bethesda)">
        <title>Genome sequences of three phytopathogenic species of the Magnaporthaceae family of fungi.</title>
        <authorList>
            <person name="Okagaki L.H."/>
            <person name="Nunes C.C."/>
            <person name="Sailsbery J."/>
            <person name="Clay B."/>
            <person name="Brown D."/>
            <person name="John T."/>
            <person name="Oh Y."/>
            <person name="Young N."/>
            <person name="Fitzgerald M."/>
            <person name="Haas B.J."/>
            <person name="Zeng Q."/>
            <person name="Young S."/>
            <person name="Adiconis X."/>
            <person name="Fan L."/>
            <person name="Levin J.Z."/>
            <person name="Mitchell T.K."/>
            <person name="Okubara P.A."/>
            <person name="Farman M.L."/>
            <person name="Kohn L.M."/>
            <person name="Birren B."/>
            <person name="Ma L.-J."/>
            <person name="Dean R.A."/>
        </authorList>
    </citation>
    <scope>NUCLEOTIDE SEQUENCE</scope>
    <source>
        <strain evidence="3">R3-111a-1</strain>
    </source>
</reference>
<evidence type="ECO:0000313" key="2">
    <source>
        <dbReference type="EMBL" id="EJT70005.1"/>
    </source>
</evidence>
<dbReference type="RefSeq" id="XP_009228339.1">
    <property type="nucleotide sequence ID" value="XM_009230075.1"/>
</dbReference>
<reference evidence="2" key="3">
    <citation type="submission" date="2010-09" db="EMBL/GenBank/DDBJ databases">
        <title>Annotation of Gaeumannomyces graminis var. tritici R3-111a-1.</title>
        <authorList>
            <consortium name="The Broad Institute Genome Sequencing Platform"/>
            <person name="Ma L.-J."/>
            <person name="Dead R."/>
            <person name="Young S.K."/>
            <person name="Zeng Q."/>
            <person name="Gargeya S."/>
            <person name="Fitzgerald M."/>
            <person name="Haas B."/>
            <person name="Abouelleil A."/>
            <person name="Alvarado L."/>
            <person name="Arachchi H.M."/>
            <person name="Berlin A."/>
            <person name="Brown A."/>
            <person name="Chapman S.B."/>
            <person name="Chen Z."/>
            <person name="Dunbar C."/>
            <person name="Freedman E."/>
            <person name="Gearin G."/>
            <person name="Gellesch M."/>
            <person name="Goldberg J."/>
            <person name="Griggs A."/>
            <person name="Gujja S."/>
            <person name="Heiman D."/>
            <person name="Howarth C."/>
            <person name="Larson L."/>
            <person name="Lui A."/>
            <person name="MacDonald P.J.P."/>
            <person name="Mehta T."/>
            <person name="Montmayeur A."/>
            <person name="Murphy C."/>
            <person name="Neiman D."/>
            <person name="Pearson M."/>
            <person name="Priest M."/>
            <person name="Roberts A."/>
            <person name="Saif S."/>
            <person name="Shea T."/>
            <person name="Shenoy N."/>
            <person name="Sisk P."/>
            <person name="Stolte C."/>
            <person name="Sykes S."/>
            <person name="Yandava C."/>
            <person name="Wortman J."/>
            <person name="Nusbaum C."/>
            <person name="Birren B."/>
        </authorList>
    </citation>
    <scope>NUCLEOTIDE SEQUENCE</scope>
    <source>
        <strain evidence="2">R3-111a-1</strain>
    </source>
</reference>
<accession>J3PFA3</accession>
<dbReference type="EnsemblFungi" id="EJT70005">
    <property type="protein sequence ID" value="EJT70005"/>
    <property type="gene ID" value="GGTG_12182"/>
</dbReference>
<proteinExistence type="predicted"/>
<dbReference type="Proteomes" id="UP000006039">
    <property type="component" value="Unassembled WGS sequence"/>
</dbReference>
<evidence type="ECO:0000256" key="1">
    <source>
        <dbReference type="SAM" id="MobiDB-lite"/>
    </source>
</evidence>
<evidence type="ECO:0000313" key="4">
    <source>
        <dbReference type="Proteomes" id="UP000006039"/>
    </source>
</evidence>
<organism evidence="2">
    <name type="scientific">Gaeumannomyces tritici (strain R3-111a-1)</name>
    <name type="common">Wheat and barley take-all root rot fungus</name>
    <name type="synonym">Gaeumannomyces graminis var. tritici</name>
    <dbReference type="NCBI Taxonomy" id="644352"/>
    <lineage>
        <taxon>Eukaryota</taxon>
        <taxon>Fungi</taxon>
        <taxon>Dikarya</taxon>
        <taxon>Ascomycota</taxon>
        <taxon>Pezizomycotina</taxon>
        <taxon>Sordariomycetes</taxon>
        <taxon>Sordariomycetidae</taxon>
        <taxon>Magnaporthales</taxon>
        <taxon>Magnaporthaceae</taxon>
        <taxon>Gaeumannomyces</taxon>
    </lineage>
</organism>